<keyword evidence="2" id="KW-1133">Transmembrane helix</keyword>
<keyword evidence="2" id="KW-0812">Transmembrane</keyword>
<proteinExistence type="predicted"/>
<feature type="transmembrane region" description="Helical" evidence="2">
    <location>
        <begin position="151"/>
        <end position="173"/>
    </location>
</feature>
<keyword evidence="4" id="KW-1185">Reference proteome</keyword>
<accession>A0A6N7PTD6</accession>
<evidence type="ECO:0000256" key="2">
    <source>
        <dbReference type="SAM" id="Phobius"/>
    </source>
</evidence>
<dbReference type="Pfam" id="PF11821">
    <property type="entry name" value="ActD"/>
    <property type="match status" value="1"/>
</dbReference>
<keyword evidence="2" id="KW-0472">Membrane</keyword>
<organism evidence="3 4">
    <name type="scientific">Polyangium spumosum</name>
    <dbReference type="NCBI Taxonomy" id="889282"/>
    <lineage>
        <taxon>Bacteria</taxon>
        <taxon>Pseudomonadati</taxon>
        <taxon>Myxococcota</taxon>
        <taxon>Polyangia</taxon>
        <taxon>Polyangiales</taxon>
        <taxon>Polyangiaceae</taxon>
        <taxon>Polyangium</taxon>
    </lineage>
</organism>
<evidence type="ECO:0000256" key="1">
    <source>
        <dbReference type="SAM" id="MobiDB-lite"/>
    </source>
</evidence>
<dbReference type="InterPro" id="IPR021776">
    <property type="entry name" value="ActD"/>
</dbReference>
<name>A0A6N7PTD6_9BACT</name>
<dbReference type="PANTHER" id="PTHR40394">
    <property type="entry name" value="LIPOPROTEIN-RELATED"/>
    <property type="match status" value="1"/>
</dbReference>
<dbReference type="OrthoDB" id="9792475at2"/>
<feature type="region of interest" description="Disordered" evidence="1">
    <location>
        <begin position="1"/>
        <end position="53"/>
    </location>
</feature>
<dbReference type="Proteomes" id="UP000440224">
    <property type="component" value="Unassembled WGS sequence"/>
</dbReference>
<reference evidence="3 4" key="1">
    <citation type="submission" date="2019-10" db="EMBL/GenBank/DDBJ databases">
        <title>A soil myxobacterium in the family Polyangiaceae.</title>
        <authorList>
            <person name="Li Y."/>
            <person name="Wang J."/>
        </authorList>
    </citation>
    <scope>NUCLEOTIDE SEQUENCE [LARGE SCALE GENOMIC DNA]</scope>
    <source>
        <strain evidence="3 4">DSM 14734</strain>
    </source>
</reference>
<sequence length="230" mass="26186">MGTTRTTTTTRRRARRPTRATRTRATRARRLRTTRRRTRRSPVDKAHRHEELEEESAKPFGLMGYFLTPGELMHACEKLKNAGYKHFDAQTPFPVHGLEKAMGLPPSKMPWIVLSCGATGLLSAIALTWFVSVDYPLVISGKPSFSWQAYIPIMFELTVLFSAFGAFFGMWGINRLPMFYHPSMKHPSFPRATDDAFFVTVEAKDPKYDASKTKKLLEELGAREIVEVTE</sequence>
<feature type="compositionally biased region" description="Basic residues" evidence="1">
    <location>
        <begin position="10"/>
        <end position="40"/>
    </location>
</feature>
<evidence type="ECO:0000313" key="3">
    <source>
        <dbReference type="EMBL" id="MRG95502.1"/>
    </source>
</evidence>
<dbReference type="AlphaFoldDB" id="A0A6N7PTD6"/>
<dbReference type="PANTHER" id="PTHR40394:SF2">
    <property type="entry name" value="QUINOL:CYTOCHROME C OXIDOREDUCTASE MEMBRANE PROTEIN"/>
    <property type="match status" value="1"/>
</dbReference>
<feature type="transmembrane region" description="Helical" evidence="2">
    <location>
        <begin position="111"/>
        <end position="131"/>
    </location>
</feature>
<protein>
    <submittedName>
        <fullName evidence="3">DUF3341 domain-containing protein</fullName>
    </submittedName>
</protein>
<evidence type="ECO:0000313" key="4">
    <source>
        <dbReference type="Proteomes" id="UP000440224"/>
    </source>
</evidence>
<dbReference type="EMBL" id="WJIE01000008">
    <property type="protein sequence ID" value="MRG95502.1"/>
    <property type="molecule type" value="Genomic_DNA"/>
</dbReference>
<comment type="caution">
    <text evidence="3">The sequence shown here is derived from an EMBL/GenBank/DDBJ whole genome shotgun (WGS) entry which is preliminary data.</text>
</comment>
<feature type="compositionally biased region" description="Basic and acidic residues" evidence="1">
    <location>
        <begin position="41"/>
        <end position="53"/>
    </location>
</feature>
<gene>
    <name evidence="3" type="ORF">GF068_26820</name>
</gene>